<evidence type="ECO:0000256" key="1">
    <source>
        <dbReference type="SAM" id="MobiDB-lite"/>
    </source>
</evidence>
<dbReference type="InterPro" id="IPR036465">
    <property type="entry name" value="vWFA_dom_sf"/>
</dbReference>
<name>A0A494YS39_9BACI</name>
<dbReference type="EMBL" id="RBZO01000042">
    <property type="protein sequence ID" value="RKQ12455.1"/>
    <property type="molecule type" value="Genomic_DNA"/>
</dbReference>
<accession>A0A494YS39</accession>
<evidence type="ECO:0000259" key="2">
    <source>
        <dbReference type="SMART" id="SM00327"/>
    </source>
</evidence>
<dbReference type="AlphaFoldDB" id="A0A494YS39"/>
<dbReference type="PANTHER" id="PTHR41248">
    <property type="entry name" value="NORD PROTEIN"/>
    <property type="match status" value="1"/>
</dbReference>
<evidence type="ECO:0000313" key="4">
    <source>
        <dbReference type="Proteomes" id="UP000281813"/>
    </source>
</evidence>
<dbReference type="Pfam" id="PF11775">
    <property type="entry name" value="CobT_C"/>
    <property type="match status" value="1"/>
</dbReference>
<organism evidence="3 4">
    <name type="scientific">Oceanobacillus bengalensis</name>
    <dbReference type="NCBI Taxonomy" id="1435466"/>
    <lineage>
        <taxon>Bacteria</taxon>
        <taxon>Bacillati</taxon>
        <taxon>Bacillota</taxon>
        <taxon>Bacilli</taxon>
        <taxon>Bacillales</taxon>
        <taxon>Bacillaceae</taxon>
        <taxon>Oceanobacillus</taxon>
    </lineage>
</organism>
<protein>
    <submittedName>
        <fullName evidence="3">VWA domain-containing protein</fullName>
    </submittedName>
</protein>
<dbReference type="SMART" id="SM00327">
    <property type="entry name" value="VWA"/>
    <property type="match status" value="1"/>
</dbReference>
<dbReference type="Gene3D" id="3.40.50.410">
    <property type="entry name" value="von Willebrand factor, type A domain"/>
    <property type="match status" value="1"/>
</dbReference>
<dbReference type="RefSeq" id="WP_121134368.1">
    <property type="nucleotide sequence ID" value="NZ_JBHUFK010000009.1"/>
</dbReference>
<gene>
    <name evidence="3" type="ORF">D8M05_18125</name>
</gene>
<dbReference type="InterPro" id="IPR051928">
    <property type="entry name" value="NorD/CobT"/>
</dbReference>
<dbReference type="InterPro" id="IPR002035">
    <property type="entry name" value="VWF_A"/>
</dbReference>
<dbReference type="Proteomes" id="UP000281813">
    <property type="component" value="Unassembled WGS sequence"/>
</dbReference>
<dbReference type="SUPFAM" id="SSF53300">
    <property type="entry name" value="vWA-like"/>
    <property type="match status" value="1"/>
</dbReference>
<proteinExistence type="predicted"/>
<sequence>MYRFHDLKVDTNLFLQLQDLSTVLSAHPDLTFEYNFGSFIDKSNMRITASRLWDTAKEEFKIAGYKSDVFLRTIGTLRYSSMHAMKEYLESVRESDLPKFSAQLFALFEDIRLEERIKADRPGTRRSFDVRKKYLKHKFETDLIAHATRGLELDELFCLIYLLIQSDSPDPSFPRVNEKQLTHLENLKPIIYTLYDARSSADIATIAEKIVFRLDGTYNDTIYEYFTFPVNKIEEIEKDTLFDELTRTDDVKNCDSEEVNNDDNEFIDEKFSTWHRENKNDDRKQTFLQFELEVGTKTNIMGGGARETEDADQAMGTIQGASGKSKKNDYSELESLDKEQSTQGATSENIYGAENKDAVKLIKESEKPSNEDIQRYREYVGAIDALKRKLANTIKKTIEHKKNAPRKDLIVGRLSKKLLPIVLDENPRVFYKKNQESKEFDAAFTLLVDCSASMHGKMDETKRAIVLFHEVLKQFHIPHSIIGFWEDAMEVAENYQPNYFHVIHSFNDSFYHNNGPKIMQLEPQEDNRDGFSIRVVSKELETRSEKNKFLLIFSDGEPAAANYDQNGIVDTNKAVSEARKKGIEVIGMFLSDGEIDESEDITMKNIYGKERLMIPSVTELPEQFAPLLKKLLLKTI</sequence>
<feature type="domain" description="VWFA" evidence="2">
    <location>
        <begin position="441"/>
        <end position="632"/>
    </location>
</feature>
<keyword evidence="4" id="KW-1185">Reference proteome</keyword>
<comment type="caution">
    <text evidence="3">The sequence shown here is derived from an EMBL/GenBank/DDBJ whole genome shotgun (WGS) entry which is preliminary data.</text>
</comment>
<dbReference type="OrthoDB" id="2370292at2"/>
<dbReference type="CDD" id="cd01454">
    <property type="entry name" value="vWA_norD_type"/>
    <property type="match status" value="1"/>
</dbReference>
<dbReference type="PANTHER" id="PTHR41248:SF1">
    <property type="entry name" value="NORD PROTEIN"/>
    <property type="match status" value="1"/>
</dbReference>
<reference evidence="3 4" key="1">
    <citation type="journal article" date="2015" name="Antonie Van Leeuwenhoek">
        <title>Oceanobacillus bengalensis sp. nov., a bacterium isolated from seawater of the Bay of Bengal.</title>
        <authorList>
            <person name="Yongchang O."/>
            <person name="Xiang W."/>
            <person name="Wang G."/>
        </authorList>
    </citation>
    <scope>NUCLEOTIDE SEQUENCE [LARGE SCALE GENOMIC DNA]</scope>
    <source>
        <strain evidence="3 4">MCCC 1K00260</strain>
    </source>
</reference>
<feature type="region of interest" description="Disordered" evidence="1">
    <location>
        <begin position="300"/>
        <end position="350"/>
    </location>
</feature>
<evidence type="ECO:0000313" key="3">
    <source>
        <dbReference type="EMBL" id="RKQ12455.1"/>
    </source>
</evidence>
<feature type="compositionally biased region" description="Basic and acidic residues" evidence="1">
    <location>
        <begin position="326"/>
        <end position="340"/>
    </location>
</feature>
<dbReference type="InterPro" id="IPR025861">
    <property type="entry name" value="CobT_VWA_dom"/>
</dbReference>